<accession>A0A2H1ECZ7</accession>
<dbReference type="KEGG" id="tmar:MARIT_2915"/>
<dbReference type="STRING" id="1349785.GCA_000509405_00126"/>
<protein>
    <recommendedName>
        <fullName evidence="3">Lipoprotein</fullName>
    </recommendedName>
</protein>
<dbReference type="RefSeq" id="WP_100211829.1">
    <property type="nucleotide sequence ID" value="NZ_CP138495.1"/>
</dbReference>
<evidence type="ECO:0000313" key="2">
    <source>
        <dbReference type="Proteomes" id="UP000231564"/>
    </source>
</evidence>
<evidence type="ECO:0000313" key="1">
    <source>
        <dbReference type="EMBL" id="SFZ84799.1"/>
    </source>
</evidence>
<evidence type="ECO:0008006" key="3">
    <source>
        <dbReference type="Google" id="ProtNLM"/>
    </source>
</evidence>
<dbReference type="AlphaFoldDB" id="A0A2H1ECZ7"/>
<reference evidence="1 2" key="1">
    <citation type="submission" date="2016-11" db="EMBL/GenBank/DDBJ databases">
        <authorList>
            <person name="Jaros S."/>
            <person name="Januszkiewicz K."/>
            <person name="Wedrychowicz H."/>
        </authorList>
    </citation>
    <scope>NUCLEOTIDE SEQUENCE [LARGE SCALE GENOMIC DNA]</scope>
    <source>
        <strain evidence="1">NCIMB 2154T</strain>
    </source>
</reference>
<organism evidence="1 2">
    <name type="scientific">Tenacibaculum maritimum NCIMB 2154</name>
    <dbReference type="NCBI Taxonomy" id="1349785"/>
    <lineage>
        <taxon>Bacteria</taxon>
        <taxon>Pseudomonadati</taxon>
        <taxon>Bacteroidota</taxon>
        <taxon>Flavobacteriia</taxon>
        <taxon>Flavobacteriales</taxon>
        <taxon>Flavobacteriaceae</taxon>
        <taxon>Tenacibaculum</taxon>
    </lineage>
</organism>
<sequence length="215" mass="25807">MKKLIFLTLIILIVSCKKHKRKEPLKEGIHLKEFHQEDVNNLPFGNKLITQHDYSKVDWFEEDYFKGFGYFELKKLSSKSDKINFNSFEEKKTFYLPNNVLINYIEKNKVNSSYGLLFSNEVYQLYFVKTKARDLSGKVYKEDSDETERGYLVTVKTKDKKVLSHLEILNITEYFTQNYKGTYLGAMFLRNEKMFYIDEKMNIYIYIHIWLRLTT</sequence>
<name>A0A2H1ECZ7_9FLAO</name>
<keyword evidence="2" id="KW-1185">Reference proteome</keyword>
<dbReference type="GeneID" id="47724362"/>
<dbReference type="PROSITE" id="PS51257">
    <property type="entry name" value="PROKAR_LIPOPROTEIN"/>
    <property type="match status" value="1"/>
</dbReference>
<proteinExistence type="predicted"/>
<dbReference type="Proteomes" id="UP000231564">
    <property type="component" value="Chromosome MARIT"/>
</dbReference>
<dbReference type="EMBL" id="LT634361">
    <property type="protein sequence ID" value="SFZ84799.1"/>
    <property type="molecule type" value="Genomic_DNA"/>
</dbReference>
<gene>
    <name evidence="1" type="ORF">MARIT_2915</name>
</gene>